<dbReference type="SUPFAM" id="SSF51735">
    <property type="entry name" value="NAD(P)-binding Rossmann-fold domains"/>
    <property type="match status" value="1"/>
</dbReference>
<feature type="compositionally biased region" description="Low complexity" evidence="3">
    <location>
        <begin position="369"/>
        <end position="379"/>
    </location>
</feature>
<gene>
    <name evidence="4" type="ORF">QR680_001242</name>
</gene>
<evidence type="ECO:0000256" key="2">
    <source>
        <dbReference type="ARBA" id="ARBA00023002"/>
    </source>
</evidence>
<name>A0AA39GXF4_9BILA</name>
<reference evidence="4" key="1">
    <citation type="submission" date="2023-06" db="EMBL/GenBank/DDBJ databases">
        <title>Genomic analysis of the entomopathogenic nematode Steinernema hermaphroditum.</title>
        <authorList>
            <person name="Schwarz E.M."/>
            <person name="Heppert J.K."/>
            <person name="Baniya A."/>
            <person name="Schwartz H.T."/>
            <person name="Tan C.-H."/>
            <person name="Antoshechkin I."/>
            <person name="Sternberg P.W."/>
            <person name="Goodrich-Blair H."/>
            <person name="Dillman A.R."/>
        </authorList>
    </citation>
    <scope>NUCLEOTIDE SEQUENCE</scope>
    <source>
        <strain evidence="4">PS9179</strain>
        <tissue evidence="4">Whole animal</tissue>
    </source>
</reference>
<evidence type="ECO:0000313" key="4">
    <source>
        <dbReference type="EMBL" id="KAK0395348.1"/>
    </source>
</evidence>
<evidence type="ECO:0000256" key="1">
    <source>
        <dbReference type="ARBA" id="ARBA00007908"/>
    </source>
</evidence>
<proteinExistence type="inferred from homology"/>
<dbReference type="AlphaFoldDB" id="A0AA39GXF4"/>
<comment type="caution">
    <text evidence="4">The sequence shown here is derived from an EMBL/GenBank/DDBJ whole genome shotgun (WGS) entry which is preliminary data.</text>
</comment>
<dbReference type="Pfam" id="PF13561">
    <property type="entry name" value="adh_short_C2"/>
    <property type="match status" value="1"/>
</dbReference>
<keyword evidence="2" id="KW-0560">Oxidoreductase</keyword>
<dbReference type="CDD" id="cd21936">
    <property type="entry name" value="ZIP_TSC22D"/>
    <property type="match status" value="1"/>
</dbReference>
<comment type="similarity">
    <text evidence="1">Belongs to the TSC-22/Dip/Bun family.</text>
</comment>
<dbReference type="InterPro" id="IPR047862">
    <property type="entry name" value="TSC22/BUN_CS"/>
</dbReference>
<dbReference type="PRINTS" id="PR00081">
    <property type="entry name" value="GDHRDH"/>
</dbReference>
<dbReference type="Gene3D" id="3.40.50.720">
    <property type="entry name" value="NAD(P)-binding Rossmann-like Domain"/>
    <property type="match status" value="1"/>
</dbReference>
<dbReference type="GO" id="GO:0006357">
    <property type="term" value="P:regulation of transcription by RNA polymerase II"/>
    <property type="evidence" value="ECO:0007669"/>
    <property type="project" value="InterPro"/>
</dbReference>
<dbReference type="PANTHER" id="PTHR43975">
    <property type="entry name" value="ZGC:101858"/>
    <property type="match status" value="1"/>
</dbReference>
<dbReference type="SUPFAM" id="SSF58026">
    <property type="entry name" value="Delta-sleep-inducing peptide immunoreactive peptide"/>
    <property type="match status" value="1"/>
</dbReference>
<dbReference type="InterPro" id="IPR020904">
    <property type="entry name" value="Sc_DH/Rdtase_CS"/>
</dbReference>
<organism evidence="4 5">
    <name type="scientific">Steinernema hermaphroditum</name>
    <dbReference type="NCBI Taxonomy" id="289476"/>
    <lineage>
        <taxon>Eukaryota</taxon>
        <taxon>Metazoa</taxon>
        <taxon>Ecdysozoa</taxon>
        <taxon>Nematoda</taxon>
        <taxon>Chromadorea</taxon>
        <taxon>Rhabditida</taxon>
        <taxon>Tylenchina</taxon>
        <taxon>Panagrolaimomorpha</taxon>
        <taxon>Strongyloidoidea</taxon>
        <taxon>Steinernematidae</taxon>
        <taxon>Steinernema</taxon>
    </lineage>
</organism>
<feature type="region of interest" description="Disordered" evidence="3">
    <location>
        <begin position="369"/>
        <end position="410"/>
    </location>
</feature>
<dbReference type="EMBL" id="JAUCMV010000005">
    <property type="protein sequence ID" value="KAK0395348.1"/>
    <property type="molecule type" value="Genomic_DNA"/>
</dbReference>
<dbReference type="FunFam" id="3.40.50.720:FF:000084">
    <property type="entry name" value="Short-chain dehydrogenase reductase"/>
    <property type="match status" value="1"/>
</dbReference>
<sequence>MGVSNAPPSNAPATKTKTIGRFSVEATVPKPKERQFQVVPVPCVFTRGRWKCWDFKIGTDVPGMTPDILEFAEKSTITIEKTQLVETPTTVKTTTPVTCAETETTFTHIITAPDTTASANDQKAERVAAPLNPNPKESSTIVVTSIEPAPVTPVHSTRDASVYGVDCTDGTDGRSTASTSSPTKHKTSCTFTEIRESPSIDIGRIILDDPPNYSPPAHNVSPPQSKNIHGLQLSRQASVNGFLIQDSSMIISPPNGIPTEESGTTTGPNIVAIDNKIEQAMDLVKTHLTFAVREEVEVLRSNIVDLEAKVVSDLERQNQILRQFAPPDVLANLPMLMAQVRLPTAVLPQNPLSQFSGATQTIIQPAANRGANAAAPQVASSSSGGSPKGNEQQTPPSMIPKLSRPSGSSSGIGQAAAILFAREGGKVTITGKNDITLAETRQKLEKLGASVENYLALVGDIENELFQAELISKTIEKWGRLDVLVNNASVSHKPGADIDSLEVFDHVFSINVRSLYQLTILALPHILKTKGNIVSVSSICSFRPDPSCSFYCMTKAAVDQFCRTYAVKYAPQGIRFNNVNPGFTRTPVFAKSQHDSVDKSSIQSEQTFITEAIPQGRMATCPEMAEAIAFLASDQASYANGTCLVVDGAFSINSPEKGIRL</sequence>
<dbReference type="Gene3D" id="1.20.5.490">
    <property type="entry name" value="Single helix bin"/>
    <property type="match status" value="1"/>
</dbReference>
<feature type="compositionally biased region" description="Polar residues" evidence="3">
    <location>
        <begin position="173"/>
        <end position="182"/>
    </location>
</feature>
<dbReference type="Proteomes" id="UP001175271">
    <property type="component" value="Unassembled WGS sequence"/>
</dbReference>
<dbReference type="InterPro" id="IPR036291">
    <property type="entry name" value="NAD(P)-bd_dom_sf"/>
</dbReference>
<dbReference type="PRINTS" id="PR00080">
    <property type="entry name" value="SDRFAMILY"/>
</dbReference>
<dbReference type="InterPro" id="IPR002347">
    <property type="entry name" value="SDR_fam"/>
</dbReference>
<dbReference type="InterPro" id="IPR000580">
    <property type="entry name" value="TSC22/Bun"/>
</dbReference>
<protein>
    <submittedName>
        <fullName evidence="4">Uncharacterized protein</fullName>
    </submittedName>
</protein>
<dbReference type="PANTHER" id="PTHR43975:SF2">
    <property type="entry name" value="EG:BACR7A4.14 PROTEIN-RELATED"/>
    <property type="match status" value="1"/>
</dbReference>
<dbReference type="Pfam" id="PF01166">
    <property type="entry name" value="TSC22"/>
    <property type="match status" value="1"/>
</dbReference>
<dbReference type="PROSITE" id="PS00061">
    <property type="entry name" value="ADH_SHORT"/>
    <property type="match status" value="1"/>
</dbReference>
<dbReference type="PROSITE" id="PS01289">
    <property type="entry name" value="TSC22"/>
    <property type="match status" value="1"/>
</dbReference>
<feature type="region of interest" description="Disordered" evidence="3">
    <location>
        <begin position="170"/>
        <end position="190"/>
    </location>
</feature>
<evidence type="ECO:0000313" key="5">
    <source>
        <dbReference type="Proteomes" id="UP001175271"/>
    </source>
</evidence>
<feature type="compositionally biased region" description="Polar residues" evidence="3">
    <location>
        <begin position="380"/>
        <end position="396"/>
    </location>
</feature>
<accession>A0AA39GXF4</accession>
<keyword evidence="5" id="KW-1185">Reference proteome</keyword>
<dbReference type="GO" id="GO:0016491">
    <property type="term" value="F:oxidoreductase activity"/>
    <property type="evidence" value="ECO:0007669"/>
    <property type="project" value="UniProtKB-KW"/>
</dbReference>
<evidence type="ECO:0000256" key="3">
    <source>
        <dbReference type="SAM" id="MobiDB-lite"/>
    </source>
</evidence>